<evidence type="ECO:0000256" key="9">
    <source>
        <dbReference type="ARBA" id="ARBA00023141"/>
    </source>
</evidence>
<dbReference type="GO" id="GO:0008652">
    <property type="term" value="P:amino acid biosynthetic process"/>
    <property type="evidence" value="ECO:0007669"/>
    <property type="project" value="UniProtKB-KW"/>
</dbReference>
<dbReference type="SUPFAM" id="SSF103263">
    <property type="entry name" value="Chorismate synthase, AroC"/>
    <property type="match status" value="1"/>
</dbReference>
<sequence>MLRFLTAGESHGQGLVVILEGMPAGIEVNEEELSKELSRRRKGYGRGARANIEKDDFSIVSGVLNGKTTGAPICVLIPNKDYENWKGKYVPIYAPRPGHADFPGMIKYGFEDCRPIAERASARETAARVACGYFAKKLLQKEGIKIFSWVVSIGEIEANLPPIEERMSKVDVVEKLFQLAELSEVRCPNLEDSERMKKLIDQAKEKGDTLGGIFEVAVVGVPVGLGSHVHWDRRLDARLAASIMSIPGVKGVEIGLGFQLAKLFGSEAHDPIQKPKRPTNKAGGIEGGISNGEIIFIRAAMKPIPTLANPLPSIDVRNDQPCPAHVERSDVCAVGSAAVVAEAMVALVLADALLEVKGGDRW</sequence>
<comment type="function">
    <text evidence="11">Catalyzes the anti-1,4-elimination of the C-3 phosphate and the C-6 proR hydrogen from 5-enolpyruvylshikimate-3-phosphate (EPSP) to yield chorismate, which is the branch point compound that serves as the starting substrate for the three terminal pathways of aromatic amino acid biosynthesis. This reaction introduces a second double bond into the aromatic ring system.</text>
</comment>
<organism evidence="13 14">
    <name type="scientific">Pseudothermotoga thermarum DSM 5069</name>
    <dbReference type="NCBI Taxonomy" id="688269"/>
    <lineage>
        <taxon>Bacteria</taxon>
        <taxon>Thermotogati</taxon>
        <taxon>Thermotogota</taxon>
        <taxon>Thermotogae</taxon>
        <taxon>Thermotogales</taxon>
        <taxon>Thermotogaceae</taxon>
        <taxon>Pseudothermotoga</taxon>
    </lineage>
</organism>
<comment type="similarity">
    <text evidence="2 11 12">Belongs to the chorismate synthase family.</text>
</comment>
<dbReference type="Pfam" id="PF01264">
    <property type="entry name" value="Chorismate_synt"/>
    <property type="match status" value="1"/>
</dbReference>
<keyword evidence="14" id="KW-1185">Reference proteome</keyword>
<dbReference type="PANTHER" id="PTHR21085:SF0">
    <property type="entry name" value="CHORISMATE SYNTHASE"/>
    <property type="match status" value="1"/>
</dbReference>
<dbReference type="PROSITE" id="PS00788">
    <property type="entry name" value="CHORISMATE_SYNTHASE_2"/>
    <property type="match status" value="1"/>
</dbReference>
<dbReference type="UniPathway" id="UPA00053">
    <property type="reaction ID" value="UER00090"/>
</dbReference>
<evidence type="ECO:0000256" key="10">
    <source>
        <dbReference type="ARBA" id="ARBA00023239"/>
    </source>
</evidence>
<reference evidence="13 14" key="1">
    <citation type="submission" date="2010-11" db="EMBL/GenBank/DDBJ databases">
        <title>The complete genome of Thermotoga thermarum DSM 5069.</title>
        <authorList>
            <consortium name="US DOE Joint Genome Institute (JGI-PGF)"/>
            <person name="Lucas S."/>
            <person name="Copeland A."/>
            <person name="Lapidus A."/>
            <person name="Bruce D."/>
            <person name="Goodwin L."/>
            <person name="Pitluck S."/>
            <person name="Kyrpides N."/>
            <person name="Mavromatis K."/>
            <person name="Ivanova N."/>
            <person name="Zeytun A."/>
            <person name="Brettin T."/>
            <person name="Detter J.C."/>
            <person name="Tapia R."/>
            <person name="Han C."/>
            <person name="Land M."/>
            <person name="Hauser L."/>
            <person name="Markowitz V."/>
            <person name="Cheng J.-F."/>
            <person name="Hugenholtz P."/>
            <person name="Woyke T."/>
            <person name="Wu D."/>
            <person name="Spring S."/>
            <person name="Schroeder M."/>
            <person name="Brambilla E."/>
            <person name="Klenk H.-P."/>
            <person name="Eisen J.A."/>
        </authorList>
    </citation>
    <scope>NUCLEOTIDE SEQUENCE [LARGE SCALE GENOMIC DNA]</scope>
    <source>
        <strain evidence="13 14">DSM 5069</strain>
    </source>
</reference>
<evidence type="ECO:0000256" key="6">
    <source>
        <dbReference type="ARBA" id="ARBA00022643"/>
    </source>
</evidence>
<evidence type="ECO:0000256" key="2">
    <source>
        <dbReference type="ARBA" id="ARBA00008014"/>
    </source>
</evidence>
<evidence type="ECO:0000256" key="11">
    <source>
        <dbReference type="HAMAP-Rule" id="MF_00300"/>
    </source>
</evidence>
<evidence type="ECO:0000256" key="8">
    <source>
        <dbReference type="ARBA" id="ARBA00022857"/>
    </source>
</evidence>
<dbReference type="PROSITE" id="PS00789">
    <property type="entry name" value="CHORISMATE_SYNTHASE_3"/>
    <property type="match status" value="1"/>
</dbReference>
<dbReference type="GO" id="GO:0010181">
    <property type="term" value="F:FMN binding"/>
    <property type="evidence" value="ECO:0007669"/>
    <property type="project" value="TreeGrafter"/>
</dbReference>
<dbReference type="PIRSF" id="PIRSF001456">
    <property type="entry name" value="Chorismate_synth"/>
    <property type="match status" value="1"/>
</dbReference>
<evidence type="ECO:0000256" key="7">
    <source>
        <dbReference type="ARBA" id="ARBA00022827"/>
    </source>
</evidence>
<keyword evidence="4 11" id="KW-0028">Amino-acid biosynthesis</keyword>
<feature type="binding site" evidence="11">
    <location>
        <begin position="119"/>
        <end position="121"/>
    </location>
    <ligand>
        <name>FMN</name>
        <dbReference type="ChEBI" id="CHEBI:58210"/>
    </ligand>
</feature>
<comment type="caution">
    <text evidence="11">Lacks conserved residue(s) required for the propagation of feature annotation.</text>
</comment>
<proteinExistence type="inferred from homology"/>
<dbReference type="RefSeq" id="WP_013931805.1">
    <property type="nucleotide sequence ID" value="NC_015707.1"/>
</dbReference>
<name>F7YWZ0_9THEM</name>
<dbReference type="NCBIfam" id="NF003793">
    <property type="entry name" value="PRK05382.1"/>
    <property type="match status" value="1"/>
</dbReference>
<evidence type="ECO:0000313" key="13">
    <source>
        <dbReference type="EMBL" id="AEH50582.1"/>
    </source>
</evidence>
<dbReference type="InterPro" id="IPR035904">
    <property type="entry name" value="Chorismate_synth_AroC_sf"/>
</dbReference>
<feature type="binding site" evidence="11">
    <location>
        <position position="46"/>
    </location>
    <ligand>
        <name>NADP(+)</name>
        <dbReference type="ChEBI" id="CHEBI:58349"/>
    </ligand>
</feature>
<dbReference type="GO" id="GO:0004107">
    <property type="term" value="F:chorismate synthase activity"/>
    <property type="evidence" value="ECO:0007669"/>
    <property type="project" value="UniProtKB-UniRule"/>
</dbReference>
<dbReference type="AlphaFoldDB" id="F7YWZ0"/>
<evidence type="ECO:0000256" key="12">
    <source>
        <dbReference type="RuleBase" id="RU000605"/>
    </source>
</evidence>
<keyword evidence="10 11" id="KW-0456">Lyase</keyword>
<feature type="binding site" evidence="11">
    <location>
        <begin position="302"/>
        <end position="306"/>
    </location>
    <ligand>
        <name>FMN</name>
        <dbReference type="ChEBI" id="CHEBI:58210"/>
    </ligand>
</feature>
<keyword evidence="7 11" id="KW-0274">FAD</keyword>
<dbReference type="InterPro" id="IPR020541">
    <property type="entry name" value="Chorismate_synthase_CS"/>
</dbReference>
<dbReference type="GO" id="GO:0009073">
    <property type="term" value="P:aromatic amino acid family biosynthetic process"/>
    <property type="evidence" value="ECO:0007669"/>
    <property type="project" value="UniProtKB-KW"/>
</dbReference>
<comment type="catalytic activity">
    <reaction evidence="11 12">
        <text>5-O-(1-carboxyvinyl)-3-phosphoshikimate = chorismate + phosphate</text>
        <dbReference type="Rhea" id="RHEA:21020"/>
        <dbReference type="ChEBI" id="CHEBI:29748"/>
        <dbReference type="ChEBI" id="CHEBI:43474"/>
        <dbReference type="ChEBI" id="CHEBI:57701"/>
        <dbReference type="EC" id="4.2.3.5"/>
    </reaction>
</comment>
<dbReference type="STRING" id="688269.Theth_0490"/>
<evidence type="ECO:0000256" key="3">
    <source>
        <dbReference type="ARBA" id="ARBA00013036"/>
    </source>
</evidence>
<dbReference type="NCBIfam" id="TIGR00033">
    <property type="entry name" value="aroC"/>
    <property type="match status" value="1"/>
</dbReference>
<accession>F7YWZ0</accession>
<evidence type="ECO:0000256" key="5">
    <source>
        <dbReference type="ARBA" id="ARBA00022630"/>
    </source>
</evidence>
<evidence type="ECO:0000256" key="4">
    <source>
        <dbReference type="ARBA" id="ARBA00022605"/>
    </source>
</evidence>
<dbReference type="Gene3D" id="3.60.150.10">
    <property type="entry name" value="Chorismate synthase AroC"/>
    <property type="match status" value="1"/>
</dbReference>
<dbReference type="HOGENOM" id="CLU_034547_2_0_0"/>
<keyword evidence="5 11" id="KW-0285">Flavoprotein</keyword>
<dbReference type="FunFam" id="3.60.150.10:FF:000002">
    <property type="entry name" value="Chorismate synthase"/>
    <property type="match status" value="1"/>
</dbReference>
<dbReference type="EC" id="4.2.3.5" evidence="3 11"/>
<evidence type="ECO:0000313" key="14">
    <source>
        <dbReference type="Proteomes" id="UP000006804"/>
    </source>
</evidence>
<dbReference type="Proteomes" id="UP000006804">
    <property type="component" value="Chromosome"/>
</dbReference>
<feature type="binding site" evidence="11">
    <location>
        <position position="328"/>
    </location>
    <ligand>
        <name>FMN</name>
        <dbReference type="ChEBI" id="CHEBI:58210"/>
    </ligand>
</feature>
<feature type="binding site" evidence="11">
    <location>
        <position position="40"/>
    </location>
    <ligand>
        <name>NADP(+)</name>
        <dbReference type="ChEBI" id="CHEBI:58349"/>
    </ligand>
</feature>
<dbReference type="GO" id="GO:0009423">
    <property type="term" value="P:chorismate biosynthetic process"/>
    <property type="evidence" value="ECO:0007669"/>
    <property type="project" value="UniProtKB-UniRule"/>
</dbReference>
<gene>
    <name evidence="11" type="primary">aroC</name>
    <name evidence="13" type="ORF">Theth_0490</name>
</gene>
<comment type="cofactor">
    <cofactor evidence="11 12">
        <name>FMNH2</name>
        <dbReference type="ChEBI" id="CHEBI:57618"/>
    </cofactor>
    <text evidence="11 12">Reduced FMN (FMNH(2)).</text>
</comment>
<feature type="binding site" evidence="11">
    <location>
        <position position="287"/>
    </location>
    <ligand>
        <name>FMN</name>
        <dbReference type="ChEBI" id="CHEBI:58210"/>
    </ligand>
</feature>
<dbReference type="eggNOG" id="COG0082">
    <property type="taxonomic scope" value="Bacteria"/>
</dbReference>
<dbReference type="GO" id="GO:0005829">
    <property type="term" value="C:cytosol"/>
    <property type="evidence" value="ECO:0007669"/>
    <property type="project" value="TreeGrafter"/>
</dbReference>
<dbReference type="CDD" id="cd07304">
    <property type="entry name" value="Chorismate_synthase"/>
    <property type="match status" value="1"/>
</dbReference>
<dbReference type="PATRIC" id="fig|688269.3.peg.505"/>
<dbReference type="HAMAP" id="MF_00300">
    <property type="entry name" value="Chorismate_synth"/>
    <property type="match status" value="1"/>
</dbReference>
<dbReference type="PROSITE" id="PS00787">
    <property type="entry name" value="CHORISMATE_SYNTHASE_1"/>
    <property type="match status" value="1"/>
</dbReference>
<keyword evidence="8 11" id="KW-0521">NADP</keyword>
<dbReference type="InterPro" id="IPR000453">
    <property type="entry name" value="Chorismate_synth"/>
</dbReference>
<protein>
    <recommendedName>
        <fullName evidence="3 11">Chorismate synthase</fullName>
        <shortName evidence="11">CS</shortName>
        <ecNumber evidence="3 11">4.2.3.5</ecNumber>
    </recommendedName>
    <alternativeName>
        <fullName evidence="11">5-enolpyruvylshikimate-3-phosphate phospholyase</fullName>
    </alternativeName>
</protein>
<evidence type="ECO:0000256" key="1">
    <source>
        <dbReference type="ARBA" id="ARBA00005044"/>
    </source>
</evidence>
<keyword evidence="6 11" id="KW-0288">FMN</keyword>
<dbReference type="PANTHER" id="PTHR21085">
    <property type="entry name" value="CHORISMATE SYNTHASE"/>
    <property type="match status" value="1"/>
</dbReference>
<dbReference type="EMBL" id="CP002351">
    <property type="protein sequence ID" value="AEH50582.1"/>
    <property type="molecule type" value="Genomic_DNA"/>
</dbReference>
<dbReference type="KEGG" id="tta:Theth_0490"/>
<comment type="pathway">
    <text evidence="1 11 12">Metabolic intermediate biosynthesis; chorismate biosynthesis; chorismate from D-erythrose 4-phosphate and phosphoenolpyruvate: step 7/7.</text>
</comment>
<keyword evidence="9 11" id="KW-0057">Aromatic amino acid biosynthesis</keyword>
<comment type="subunit">
    <text evidence="11">Homotetramer.</text>
</comment>